<evidence type="ECO:0000313" key="4">
    <source>
        <dbReference type="Proteomes" id="UP001623600"/>
    </source>
</evidence>
<dbReference type="Pfam" id="PF06527">
    <property type="entry name" value="TniQ"/>
    <property type="match status" value="1"/>
</dbReference>
<dbReference type="EMBL" id="JBJIAB010000002">
    <property type="protein sequence ID" value="MFL0163955.1"/>
    <property type="molecule type" value="Genomic_DNA"/>
</dbReference>
<evidence type="ECO:0000259" key="2">
    <source>
        <dbReference type="Pfam" id="PF15978"/>
    </source>
</evidence>
<proteinExistence type="predicted"/>
<gene>
    <name evidence="3" type="ORF">ACJDTP_02595</name>
</gene>
<comment type="caution">
    <text evidence="3">The sequence shown here is derived from an EMBL/GenBank/DDBJ whole genome shotgun (WGS) entry which is preliminary data.</text>
</comment>
<evidence type="ECO:0000259" key="1">
    <source>
        <dbReference type="Pfam" id="PF06527"/>
    </source>
</evidence>
<name>A0ABW8RZC4_9CLOT</name>
<sequence length="503" mass="60203">MMNCFPILYDDELFYSVVARYRRMCGIISKRSFINDFYNTSLGQTFMYLPLHFKSIVGNMPPTSKITENYLIKNHTFYPYITSFLSPKKSIEIYNTMFEGRRENLFIKSGLSGAKVKFSNYLKYCPQCCKEDIDRDGETYWRRLHQIPGVLYCKKHKSLLIESRVVTNDNTIDYICADEDICKISICEDIEEKSKSFFSINSKYIEETEYLFNNNVQRKELDFIIDFYIDKLRERKLASSNGNIYMKEFQKEFGDYYSKEYLKLMQSNFDVDDETNWLRLFVRKNNKNRSVLRHLLIMEFLDVKLQEFFKCNIVIGKSYKRKVHSPIFSLKQKRKEWLKIIEDNPSIPRSELKRIGKGLHTYIYKYDREWYEKVTPRYIKRKEKEAVVDWNKRDEECLDMVKNAVKMLLSKPGKPIRIRSSSIRRECGETRYLNNKKLIKTQVYIDSATEDINSFRVRKIRWAIKEIIDKDIMVTPYKVQLYAGFGGMNNKELREQIEKIIDN</sequence>
<dbReference type="InterPro" id="IPR032750">
    <property type="entry name" value="TnsD_C"/>
</dbReference>
<feature type="domain" description="Transposon Tn7 transposition protein TnsD C-terminal" evidence="2">
    <location>
        <begin position="208"/>
        <end position="311"/>
    </location>
</feature>
<reference evidence="3 4" key="1">
    <citation type="submission" date="2024-11" db="EMBL/GenBank/DDBJ databases">
        <authorList>
            <person name="Heng Y.C."/>
            <person name="Lim A.C.H."/>
            <person name="Lee J.K.Y."/>
            <person name="Kittelmann S."/>
        </authorList>
    </citation>
    <scope>NUCLEOTIDE SEQUENCE [LARGE SCALE GENOMIC DNA]</scope>
    <source>
        <strain evidence="3 4">WILCCON 0112</strain>
    </source>
</reference>
<dbReference type="Proteomes" id="UP001623600">
    <property type="component" value="Unassembled WGS sequence"/>
</dbReference>
<evidence type="ECO:0000313" key="3">
    <source>
        <dbReference type="EMBL" id="MFL0163955.1"/>
    </source>
</evidence>
<accession>A0ABW8RZC4</accession>
<feature type="domain" description="Transposon Tn7 transposition protein TnsD C-terminal" evidence="2">
    <location>
        <begin position="329"/>
        <end position="438"/>
    </location>
</feature>
<keyword evidence="4" id="KW-1185">Reference proteome</keyword>
<protein>
    <submittedName>
        <fullName evidence="3">TnsD family Tn7-like transposition protein</fullName>
    </submittedName>
</protein>
<dbReference type="RefSeq" id="WP_406760412.1">
    <property type="nucleotide sequence ID" value="NZ_JBJIAB010000002.1"/>
</dbReference>
<organism evidence="3 4">
    <name type="scientific">Candidatus Clostridium helianthi</name>
    <dbReference type="NCBI Taxonomy" id="3381660"/>
    <lineage>
        <taxon>Bacteria</taxon>
        <taxon>Bacillati</taxon>
        <taxon>Bacillota</taxon>
        <taxon>Clostridia</taxon>
        <taxon>Eubacteriales</taxon>
        <taxon>Clostridiaceae</taxon>
        <taxon>Clostridium</taxon>
    </lineage>
</organism>
<feature type="domain" description="TniQ" evidence="1">
    <location>
        <begin position="5"/>
        <end position="160"/>
    </location>
</feature>
<dbReference type="InterPro" id="IPR009492">
    <property type="entry name" value="TniQ"/>
</dbReference>
<dbReference type="Pfam" id="PF15978">
    <property type="entry name" value="TnsD"/>
    <property type="match status" value="2"/>
</dbReference>